<organism evidence="4 5">
    <name type="scientific">Nitzschia inconspicua</name>
    <dbReference type="NCBI Taxonomy" id="303405"/>
    <lineage>
        <taxon>Eukaryota</taxon>
        <taxon>Sar</taxon>
        <taxon>Stramenopiles</taxon>
        <taxon>Ochrophyta</taxon>
        <taxon>Bacillariophyta</taxon>
        <taxon>Bacillariophyceae</taxon>
        <taxon>Bacillariophycidae</taxon>
        <taxon>Bacillariales</taxon>
        <taxon>Bacillariaceae</taxon>
        <taxon>Nitzschia</taxon>
    </lineage>
</organism>
<evidence type="ECO:0000313" key="4">
    <source>
        <dbReference type="EMBL" id="KAG7340256.1"/>
    </source>
</evidence>
<feature type="compositionally biased region" description="Basic and acidic residues" evidence="2">
    <location>
        <begin position="278"/>
        <end position="287"/>
    </location>
</feature>
<evidence type="ECO:0000313" key="5">
    <source>
        <dbReference type="Proteomes" id="UP000693970"/>
    </source>
</evidence>
<keyword evidence="5" id="KW-1185">Reference proteome</keyword>
<feature type="compositionally biased region" description="Low complexity" evidence="2">
    <location>
        <begin position="1"/>
        <end position="16"/>
    </location>
</feature>
<feature type="region of interest" description="Disordered" evidence="2">
    <location>
        <begin position="1"/>
        <end position="26"/>
    </location>
</feature>
<dbReference type="PANTHER" id="PTHR21600:SF87">
    <property type="entry name" value="RNA PSEUDOURIDYLATE SYNTHASE DOMAIN-CONTAINING PROTEIN 1"/>
    <property type="match status" value="1"/>
</dbReference>
<dbReference type="InterPro" id="IPR050188">
    <property type="entry name" value="RluA_PseudoU_synthase"/>
</dbReference>
<evidence type="ECO:0000256" key="1">
    <source>
        <dbReference type="ARBA" id="ARBA00010876"/>
    </source>
</evidence>
<dbReference type="Proteomes" id="UP000693970">
    <property type="component" value="Unassembled WGS sequence"/>
</dbReference>
<dbReference type="InterPro" id="IPR006224">
    <property type="entry name" value="PsdUridine_synth_RluA-like_CS"/>
</dbReference>
<name>A0A9K3PB19_9STRA</name>
<accession>A0A9K3PB19</accession>
<comment type="similarity">
    <text evidence="1">Belongs to the pseudouridine synthase RluA family.</text>
</comment>
<dbReference type="InterPro" id="IPR006145">
    <property type="entry name" value="PsdUridine_synth_RsuA/RluA"/>
</dbReference>
<evidence type="ECO:0000256" key="2">
    <source>
        <dbReference type="SAM" id="MobiDB-lite"/>
    </source>
</evidence>
<feature type="compositionally biased region" description="Acidic residues" evidence="2">
    <location>
        <begin position="391"/>
        <end position="410"/>
    </location>
</feature>
<feature type="region of interest" description="Disordered" evidence="2">
    <location>
        <begin position="44"/>
        <end position="70"/>
    </location>
</feature>
<feature type="region of interest" description="Disordered" evidence="2">
    <location>
        <begin position="373"/>
        <end position="410"/>
    </location>
</feature>
<reference evidence="4" key="2">
    <citation type="submission" date="2021-04" db="EMBL/GenBank/DDBJ databases">
        <authorList>
            <person name="Podell S."/>
        </authorList>
    </citation>
    <scope>NUCLEOTIDE SEQUENCE</scope>
    <source>
        <strain evidence="4">Hildebrandi</strain>
    </source>
</reference>
<feature type="compositionally biased region" description="Low complexity" evidence="2">
    <location>
        <begin position="52"/>
        <end position="61"/>
    </location>
</feature>
<dbReference type="GO" id="GO:0009982">
    <property type="term" value="F:pseudouridine synthase activity"/>
    <property type="evidence" value="ECO:0007669"/>
    <property type="project" value="InterPro"/>
</dbReference>
<feature type="compositionally biased region" description="Low complexity" evidence="2">
    <location>
        <begin position="518"/>
        <end position="541"/>
    </location>
</feature>
<comment type="caution">
    <text evidence="4">The sequence shown here is derived from an EMBL/GenBank/DDBJ whole genome shotgun (WGS) entry which is preliminary data.</text>
</comment>
<proteinExistence type="inferred from homology"/>
<dbReference type="OrthoDB" id="418349at2759"/>
<dbReference type="AlphaFoldDB" id="A0A9K3PB19"/>
<protein>
    <submittedName>
        <fullName evidence="4">Pseudouridylate synthase</fullName>
    </submittedName>
</protein>
<dbReference type="Pfam" id="PF00849">
    <property type="entry name" value="PseudoU_synth_2"/>
    <property type="match status" value="1"/>
</dbReference>
<evidence type="ECO:0000259" key="3">
    <source>
        <dbReference type="Pfam" id="PF00849"/>
    </source>
</evidence>
<dbReference type="EMBL" id="JAGRRH010000027">
    <property type="protein sequence ID" value="KAG7340256.1"/>
    <property type="molecule type" value="Genomic_DNA"/>
</dbReference>
<feature type="region of interest" description="Disordered" evidence="2">
    <location>
        <begin position="514"/>
        <end position="544"/>
    </location>
</feature>
<dbReference type="PANTHER" id="PTHR21600">
    <property type="entry name" value="MITOCHONDRIAL RNA PSEUDOURIDINE SYNTHASE"/>
    <property type="match status" value="1"/>
</dbReference>
<feature type="domain" description="Pseudouridine synthase RsuA/RluA-like" evidence="3">
    <location>
        <begin position="161"/>
        <end position="439"/>
    </location>
</feature>
<feature type="region of interest" description="Disordered" evidence="2">
    <location>
        <begin position="267"/>
        <end position="294"/>
    </location>
</feature>
<feature type="compositionally biased region" description="Low complexity" evidence="2">
    <location>
        <begin position="92"/>
        <end position="121"/>
    </location>
</feature>
<gene>
    <name evidence="4" type="ORF">IV203_023799</name>
</gene>
<dbReference type="CDD" id="cd02869">
    <property type="entry name" value="PseudoU_synth_RluA_like"/>
    <property type="match status" value="1"/>
</dbReference>
<feature type="region of interest" description="Disordered" evidence="2">
    <location>
        <begin position="92"/>
        <end position="122"/>
    </location>
</feature>
<feature type="compositionally biased region" description="Low complexity" evidence="2">
    <location>
        <begin position="375"/>
        <end position="387"/>
    </location>
</feature>
<reference evidence="4" key="1">
    <citation type="journal article" date="2021" name="Sci. Rep.">
        <title>Diploid genomic architecture of Nitzschia inconspicua, an elite biomass production diatom.</title>
        <authorList>
            <person name="Oliver A."/>
            <person name="Podell S."/>
            <person name="Pinowska A."/>
            <person name="Traller J.C."/>
            <person name="Smith S.R."/>
            <person name="McClure R."/>
            <person name="Beliaev A."/>
            <person name="Bohutskyi P."/>
            <person name="Hill E.A."/>
            <person name="Rabines A."/>
            <person name="Zheng H."/>
            <person name="Allen L.Z."/>
            <person name="Kuo A."/>
            <person name="Grigoriev I.V."/>
            <person name="Allen A.E."/>
            <person name="Hazlebeck D."/>
            <person name="Allen E.E."/>
        </authorList>
    </citation>
    <scope>NUCLEOTIDE SEQUENCE</scope>
    <source>
        <strain evidence="4">Hildebrandi</strain>
    </source>
</reference>
<dbReference type="PROSITE" id="PS01129">
    <property type="entry name" value="PSI_RLU"/>
    <property type="match status" value="1"/>
</dbReference>
<dbReference type="GO" id="GO:0000455">
    <property type="term" value="P:enzyme-directed rRNA pseudouridine synthesis"/>
    <property type="evidence" value="ECO:0007669"/>
    <property type="project" value="TreeGrafter"/>
</dbReference>
<sequence length="573" mass="65519">MTPSSRSYYSYYSSSSTKEEEEDDTTVPLHLLPNSLQFQRIHDDQNNKNNHHNTTTTTTTSTGGGSIHVTVRTDPLPLEEEDNSINIIIPKQQAQAQQQHQHQNTTTSSSSSSSSFTPSSSVIPDSVLQYQRQLRKVQANQRSLRPLTRCQHLRIVWEDEHLIVLNKPSGVLCVPGLNNKPNLLYLVRDYLLEQQQQQQQQQQTLIHEQEPSKMIVHRLDMDTSGIVVFAKTEPAMKELQSKFRNHDLTKIYHALLCGHLLQSPRLPSPKNDFFDNNNNDKNDDQQQRRRRQRQQHVLHIHLPLQRDPVRPPFMRVATPRSERYVRQVLPQLQSHGFQKLVLKRPKPSHTELRILRREYIPKTDADDTVGTILSQQQQQQQRQQRQQTAKEEEEEEEESENVDYDNDNDDTLSLLLPVTRVELIPHTGRTHQLRVHMAALGHAIVGDPAYGLYGEATPNGGVDIHEFTHCRNNNNNNNNTAADDDDEYYFSSIGLGGASIELQQQIWEAWSARGSGGSTITTTTTTTNNNNEDNDNSSNNDNHVRPMCLHAARLTMEHPITGQTMVWEAPTPF</sequence>
<dbReference type="GO" id="GO:0003723">
    <property type="term" value="F:RNA binding"/>
    <property type="evidence" value="ECO:0007669"/>
    <property type="project" value="InterPro"/>
</dbReference>